<name>A0AAV4BRV4_9GAST</name>
<sequence>MSIQKRNLNMRVGKTRGNPVDYDKDYGVHPSVAIPCLDLTEENRRVPVDDRAKNQEAIIDLVLHSGEQPPVIYLYTFSWGCVRVNQRPRSLSQIVYYSCYLQPNTLKLYRDIIQDAQSACEDITALKLLKKLIAGKTLTADGKARKILQKRSTNDSHRMAFERKAHPAFIQSGTVLLAKMPLSNTAMKAFASLDSEAVKRFEYLLKPFSNGHHIYSV</sequence>
<evidence type="ECO:0008006" key="3">
    <source>
        <dbReference type="Google" id="ProtNLM"/>
    </source>
</evidence>
<dbReference type="EMBL" id="BLXT01005284">
    <property type="protein sequence ID" value="GFO21825.1"/>
    <property type="molecule type" value="Genomic_DNA"/>
</dbReference>
<proteinExistence type="predicted"/>
<dbReference type="Proteomes" id="UP000735302">
    <property type="component" value="Unassembled WGS sequence"/>
</dbReference>
<keyword evidence="2" id="KW-1185">Reference proteome</keyword>
<comment type="caution">
    <text evidence="1">The sequence shown here is derived from an EMBL/GenBank/DDBJ whole genome shotgun (WGS) entry which is preliminary data.</text>
</comment>
<dbReference type="AlphaFoldDB" id="A0AAV4BRV4"/>
<organism evidence="1 2">
    <name type="scientific">Plakobranchus ocellatus</name>
    <dbReference type="NCBI Taxonomy" id="259542"/>
    <lineage>
        <taxon>Eukaryota</taxon>
        <taxon>Metazoa</taxon>
        <taxon>Spiralia</taxon>
        <taxon>Lophotrochozoa</taxon>
        <taxon>Mollusca</taxon>
        <taxon>Gastropoda</taxon>
        <taxon>Heterobranchia</taxon>
        <taxon>Euthyneura</taxon>
        <taxon>Panpulmonata</taxon>
        <taxon>Sacoglossa</taxon>
        <taxon>Placobranchoidea</taxon>
        <taxon>Plakobranchidae</taxon>
        <taxon>Plakobranchus</taxon>
    </lineage>
</organism>
<evidence type="ECO:0000313" key="1">
    <source>
        <dbReference type="EMBL" id="GFO21825.1"/>
    </source>
</evidence>
<gene>
    <name evidence="1" type="ORF">PoB_004833000</name>
</gene>
<evidence type="ECO:0000313" key="2">
    <source>
        <dbReference type="Proteomes" id="UP000735302"/>
    </source>
</evidence>
<accession>A0AAV4BRV4</accession>
<protein>
    <recommendedName>
        <fullName evidence="3">Helitron helicase-like domain-containing protein</fullName>
    </recommendedName>
</protein>
<reference evidence="1 2" key="1">
    <citation type="journal article" date="2021" name="Elife">
        <title>Chloroplast acquisition without the gene transfer in kleptoplastic sea slugs, Plakobranchus ocellatus.</title>
        <authorList>
            <person name="Maeda T."/>
            <person name="Takahashi S."/>
            <person name="Yoshida T."/>
            <person name="Shimamura S."/>
            <person name="Takaki Y."/>
            <person name="Nagai Y."/>
            <person name="Toyoda A."/>
            <person name="Suzuki Y."/>
            <person name="Arimoto A."/>
            <person name="Ishii H."/>
            <person name="Satoh N."/>
            <person name="Nishiyama T."/>
            <person name="Hasebe M."/>
            <person name="Maruyama T."/>
            <person name="Minagawa J."/>
            <person name="Obokata J."/>
            <person name="Shigenobu S."/>
        </authorList>
    </citation>
    <scope>NUCLEOTIDE SEQUENCE [LARGE SCALE GENOMIC DNA]</scope>
</reference>